<sequence>MGNLLIILGVLFLLLIVAVPLIERFGGKQSDADISKMSRYILPLIALLLVLQAIRHFFF</sequence>
<keyword evidence="1" id="KW-1133">Transmembrane helix</keyword>
<gene>
    <name evidence="2" type="ORF">FKG94_03865</name>
</gene>
<accession>A0A545U5C6</accession>
<dbReference type="AlphaFoldDB" id="A0A545U5C6"/>
<evidence type="ECO:0000313" key="2">
    <source>
        <dbReference type="EMBL" id="TQV84669.1"/>
    </source>
</evidence>
<comment type="caution">
    <text evidence="2">The sequence shown here is derived from an EMBL/GenBank/DDBJ whole genome shotgun (WGS) entry which is preliminary data.</text>
</comment>
<protein>
    <submittedName>
        <fullName evidence="2">Uncharacterized protein</fullName>
    </submittedName>
</protein>
<organism evidence="2 3">
    <name type="scientific">Exilibacterium tricleocarpae</name>
    <dbReference type="NCBI Taxonomy" id="2591008"/>
    <lineage>
        <taxon>Bacteria</taxon>
        <taxon>Pseudomonadati</taxon>
        <taxon>Pseudomonadota</taxon>
        <taxon>Gammaproteobacteria</taxon>
        <taxon>Cellvibrionales</taxon>
        <taxon>Cellvibrionaceae</taxon>
        <taxon>Exilibacterium</taxon>
    </lineage>
</organism>
<proteinExistence type="predicted"/>
<keyword evidence="1" id="KW-0472">Membrane</keyword>
<evidence type="ECO:0000313" key="3">
    <source>
        <dbReference type="Proteomes" id="UP000319732"/>
    </source>
</evidence>
<dbReference type="EMBL" id="VHSG01000005">
    <property type="protein sequence ID" value="TQV84669.1"/>
    <property type="molecule type" value="Genomic_DNA"/>
</dbReference>
<dbReference type="Proteomes" id="UP000319732">
    <property type="component" value="Unassembled WGS sequence"/>
</dbReference>
<keyword evidence="1" id="KW-0812">Transmembrane</keyword>
<keyword evidence="3" id="KW-1185">Reference proteome</keyword>
<feature type="transmembrane region" description="Helical" evidence="1">
    <location>
        <begin position="40"/>
        <end position="58"/>
    </location>
</feature>
<name>A0A545U5C6_9GAMM</name>
<dbReference type="RefSeq" id="WP_142902875.1">
    <property type="nucleotide sequence ID" value="NZ_ML660088.1"/>
</dbReference>
<reference evidence="2 3" key="1">
    <citation type="submission" date="2019-06" db="EMBL/GenBank/DDBJ databases">
        <title>Whole genome sequence for Cellvibrionaceae sp. R142.</title>
        <authorList>
            <person name="Wang G."/>
        </authorList>
    </citation>
    <scope>NUCLEOTIDE SEQUENCE [LARGE SCALE GENOMIC DNA]</scope>
    <source>
        <strain evidence="2 3">R142</strain>
    </source>
</reference>
<evidence type="ECO:0000256" key="1">
    <source>
        <dbReference type="SAM" id="Phobius"/>
    </source>
</evidence>